<proteinExistence type="predicted"/>
<dbReference type="EMBL" id="JAWRCN010000002">
    <property type="protein sequence ID" value="MDW6019837.1"/>
    <property type="molecule type" value="Genomic_DNA"/>
</dbReference>
<dbReference type="PANTHER" id="PTHR13369">
    <property type="match status" value="1"/>
</dbReference>
<comment type="caution">
    <text evidence="3">The sequence shown here is derived from an EMBL/GenBank/DDBJ whole genome shotgun (WGS) entry which is preliminary data.</text>
</comment>
<accession>A0ABU4IMN5</accession>
<organism evidence="3 4">
    <name type="scientific">Vibrio plantisponsor</name>
    <dbReference type="NCBI Taxonomy" id="664643"/>
    <lineage>
        <taxon>Bacteria</taxon>
        <taxon>Pseudomonadati</taxon>
        <taxon>Pseudomonadota</taxon>
        <taxon>Gammaproteobacteria</taxon>
        <taxon>Vibrionales</taxon>
        <taxon>Vibrionaceae</taxon>
        <taxon>Vibrio</taxon>
    </lineage>
</organism>
<feature type="transmembrane region" description="Helical" evidence="1">
    <location>
        <begin position="58"/>
        <end position="78"/>
    </location>
</feature>
<evidence type="ECO:0000256" key="1">
    <source>
        <dbReference type="SAM" id="Phobius"/>
    </source>
</evidence>
<keyword evidence="1" id="KW-1133">Transmembrane helix</keyword>
<keyword evidence="1" id="KW-0472">Membrane</keyword>
<sequence length="280" mass="32560">MLIEHDTKIQLCEFSQRLGLMTPQKKHESDKARKVEQIIAFLEVIHSQVRKYSKKRELVFVDSGAGNCYLSFMVYYYYTYVVQRPVRIHCIDINEALMNKNRNLAERLGFERMHFHTADIEQYTHCGPIDVAYSLHACDVATDKAMFLGLKNNAKHILSVSCCQHSVKNKMQSYENTKGLTKHSVIKDRLLYVVLDSMRALLLEMQSYDVDVIEFVSSRATDKNLMVRAHKKQLVESEAIYSQYRRLRNAYNLRPYLEGRLVQLGLVASFDQVPEQLPVK</sequence>
<dbReference type="InterPro" id="IPR025714">
    <property type="entry name" value="Methyltranfer_dom"/>
</dbReference>
<evidence type="ECO:0000313" key="4">
    <source>
        <dbReference type="Proteomes" id="UP001272325"/>
    </source>
</evidence>
<keyword evidence="1" id="KW-0812">Transmembrane</keyword>
<keyword evidence="4" id="KW-1185">Reference proteome</keyword>
<dbReference type="Pfam" id="PF13679">
    <property type="entry name" value="Methyltransf_32"/>
    <property type="match status" value="1"/>
</dbReference>
<evidence type="ECO:0000259" key="2">
    <source>
        <dbReference type="Pfam" id="PF13679"/>
    </source>
</evidence>
<dbReference type="GO" id="GO:0032259">
    <property type="term" value="P:methylation"/>
    <property type="evidence" value="ECO:0007669"/>
    <property type="project" value="UniProtKB-KW"/>
</dbReference>
<dbReference type="RefSeq" id="WP_171136863.1">
    <property type="nucleotide sequence ID" value="NZ_AP024894.1"/>
</dbReference>
<dbReference type="GO" id="GO:0008168">
    <property type="term" value="F:methyltransferase activity"/>
    <property type="evidence" value="ECO:0007669"/>
    <property type="project" value="UniProtKB-KW"/>
</dbReference>
<keyword evidence="3" id="KW-0808">Transferase</keyword>
<gene>
    <name evidence="3" type="ORF">SBW85_19210</name>
</gene>
<dbReference type="Gene3D" id="3.40.50.150">
    <property type="entry name" value="Vaccinia Virus protein VP39"/>
    <property type="match status" value="1"/>
</dbReference>
<dbReference type="Proteomes" id="UP001272325">
    <property type="component" value="Unassembled WGS sequence"/>
</dbReference>
<dbReference type="SUPFAM" id="SSF53335">
    <property type="entry name" value="S-adenosyl-L-methionine-dependent methyltransferases"/>
    <property type="match status" value="1"/>
</dbReference>
<name>A0ABU4IMN5_9VIBR</name>
<feature type="domain" description="Methyltransferase" evidence="2">
    <location>
        <begin position="33"/>
        <end position="169"/>
    </location>
</feature>
<dbReference type="PANTHER" id="PTHR13369:SF3">
    <property type="entry name" value="METHYLTRANSFERASE DOMAIN-CONTAINING PROTEIN"/>
    <property type="match status" value="1"/>
</dbReference>
<reference evidence="3 4" key="1">
    <citation type="submission" date="2023-11" db="EMBL/GenBank/DDBJ databases">
        <title>Plant-associative lifestyle of Vibrio porteresiae and its evolutionary dynamics.</title>
        <authorList>
            <person name="Rameshkumar N."/>
            <person name="Kirti K."/>
        </authorList>
    </citation>
    <scope>NUCLEOTIDE SEQUENCE [LARGE SCALE GENOMIC DNA]</scope>
    <source>
        <strain evidence="3 4">MSSRF60</strain>
    </source>
</reference>
<dbReference type="InterPro" id="IPR029063">
    <property type="entry name" value="SAM-dependent_MTases_sf"/>
</dbReference>
<keyword evidence="3" id="KW-0489">Methyltransferase</keyword>
<evidence type="ECO:0000313" key="3">
    <source>
        <dbReference type="EMBL" id="MDW6019837.1"/>
    </source>
</evidence>
<protein>
    <submittedName>
        <fullName evidence="3">SAM-dependent methyltransferase</fullName>
    </submittedName>
</protein>